<evidence type="ECO:0000313" key="5">
    <source>
        <dbReference type="EMBL" id="KGG51804.1"/>
    </source>
</evidence>
<dbReference type="GO" id="GO:0016251">
    <property type="term" value="F:RNA polymerase II general transcription initiation factor activity"/>
    <property type="evidence" value="ECO:0007669"/>
    <property type="project" value="TreeGrafter"/>
</dbReference>
<dbReference type="GeneID" id="25259308"/>
<proteinExistence type="predicted"/>
<dbReference type="OrthoDB" id="653904at2759"/>
<reference evidence="5 6" key="1">
    <citation type="submission" date="2014-04" db="EMBL/GenBank/DDBJ databases">
        <title>A new species of microsporidia sheds light on the evolution of extreme parasitism.</title>
        <authorList>
            <person name="Haag K.L."/>
            <person name="James T.Y."/>
            <person name="Larsson R."/>
            <person name="Schaer T.M."/>
            <person name="Refardt D."/>
            <person name="Pombert J.-F."/>
            <person name="Ebert D."/>
        </authorList>
    </citation>
    <scope>NUCLEOTIDE SEQUENCE [LARGE SCALE GENOMIC DNA]</scope>
    <source>
        <strain evidence="5 6">UGP3</strain>
        <tissue evidence="5">Spores</tissue>
    </source>
</reference>
<keyword evidence="2" id="KW-0539">Nucleus</keyword>
<dbReference type="GO" id="GO:0005634">
    <property type="term" value="C:nucleus"/>
    <property type="evidence" value="ECO:0007669"/>
    <property type="project" value="UniProtKB-SubCell"/>
</dbReference>
<organism evidence="5 6">
    <name type="scientific">Mitosporidium daphniae</name>
    <dbReference type="NCBI Taxonomy" id="1485682"/>
    <lineage>
        <taxon>Eukaryota</taxon>
        <taxon>Fungi</taxon>
        <taxon>Fungi incertae sedis</taxon>
        <taxon>Microsporidia</taxon>
        <taxon>Mitosporidium</taxon>
    </lineage>
</organism>
<feature type="region of interest" description="Disordered" evidence="3">
    <location>
        <begin position="93"/>
        <end position="148"/>
    </location>
</feature>
<name>A0A098VSP6_9MICR</name>
<dbReference type="PANTHER" id="PTHR10252:SF5">
    <property type="entry name" value="DR1-ASSOCIATED COREPRESSOR"/>
    <property type="match status" value="1"/>
</dbReference>
<evidence type="ECO:0000256" key="2">
    <source>
        <dbReference type="ARBA" id="ARBA00023242"/>
    </source>
</evidence>
<dbReference type="Pfam" id="PF00808">
    <property type="entry name" value="CBFD_NFYB_HMF"/>
    <property type="match status" value="1"/>
</dbReference>
<dbReference type="PANTHER" id="PTHR10252">
    <property type="entry name" value="HISTONE-LIKE TRANSCRIPTION FACTOR CCAAT-RELATED"/>
    <property type="match status" value="1"/>
</dbReference>
<evidence type="ECO:0000259" key="4">
    <source>
        <dbReference type="Pfam" id="PF00808"/>
    </source>
</evidence>
<dbReference type="HOGENOM" id="CLU_1532974_0_0_1"/>
<protein>
    <recommendedName>
        <fullName evidence="4">Transcription factor CBF/NF-Y/archaeal histone domain-containing protein</fullName>
    </recommendedName>
</protein>
<dbReference type="Gene3D" id="1.10.20.10">
    <property type="entry name" value="Histone, subunit A"/>
    <property type="match status" value="1"/>
</dbReference>
<feature type="domain" description="Transcription factor CBF/NF-Y/archaeal histone" evidence="4">
    <location>
        <begin position="10"/>
        <end position="70"/>
    </location>
</feature>
<comment type="caution">
    <text evidence="5">The sequence shown here is derived from an EMBL/GenBank/DDBJ whole genome shotgun (WGS) entry which is preliminary data.</text>
</comment>
<dbReference type="GO" id="GO:0046982">
    <property type="term" value="F:protein heterodimerization activity"/>
    <property type="evidence" value="ECO:0007669"/>
    <property type="project" value="InterPro"/>
</dbReference>
<dbReference type="VEuPathDB" id="MicrosporidiaDB:DI09_26p40"/>
<sequence>MSRKKKYLTTLPVSRIKKIMQLDDEIGKISVDTPFLVAKALERFLTDLIENACNLASTNNHKRIYPRHMKEIISSTEMYEFLVHLVEKIQGGPFSEEGAADAPPPPPTQEKTPKKKPIENISKTHVGGPKVDGIATQGKRGRPRKTLFPPVKKSWIIYPRPPQKLPLMKRTTIND</sequence>
<dbReference type="InterPro" id="IPR050568">
    <property type="entry name" value="Transcr_DNA_Rep_Reg"/>
</dbReference>
<gene>
    <name evidence="5" type="ORF">DI09_26p40</name>
</gene>
<dbReference type="RefSeq" id="XP_013238260.1">
    <property type="nucleotide sequence ID" value="XM_013382806.1"/>
</dbReference>
<dbReference type="Proteomes" id="UP000029725">
    <property type="component" value="Unassembled WGS sequence"/>
</dbReference>
<dbReference type="CDD" id="cd22906">
    <property type="entry name" value="HFD_DRAP1"/>
    <property type="match status" value="1"/>
</dbReference>
<dbReference type="InterPro" id="IPR009072">
    <property type="entry name" value="Histone-fold"/>
</dbReference>
<dbReference type="EMBL" id="JMKJ01000188">
    <property type="protein sequence ID" value="KGG51804.1"/>
    <property type="molecule type" value="Genomic_DNA"/>
</dbReference>
<dbReference type="AlphaFoldDB" id="A0A098VSP6"/>
<evidence type="ECO:0000256" key="1">
    <source>
        <dbReference type="ARBA" id="ARBA00004123"/>
    </source>
</evidence>
<keyword evidence="6" id="KW-1185">Reference proteome</keyword>
<comment type="subcellular location">
    <subcellularLocation>
        <location evidence="1">Nucleus</location>
    </subcellularLocation>
</comment>
<accession>A0A098VSP6</accession>
<evidence type="ECO:0000313" key="6">
    <source>
        <dbReference type="Proteomes" id="UP000029725"/>
    </source>
</evidence>
<dbReference type="InterPro" id="IPR003958">
    <property type="entry name" value="CBFA_NFYB_domain"/>
</dbReference>
<dbReference type="GO" id="GO:0001046">
    <property type="term" value="F:core promoter sequence-specific DNA binding"/>
    <property type="evidence" value="ECO:0007669"/>
    <property type="project" value="TreeGrafter"/>
</dbReference>
<evidence type="ECO:0000256" key="3">
    <source>
        <dbReference type="SAM" id="MobiDB-lite"/>
    </source>
</evidence>
<dbReference type="SUPFAM" id="SSF47113">
    <property type="entry name" value="Histone-fold"/>
    <property type="match status" value="1"/>
</dbReference>